<keyword evidence="2" id="KW-0812">Transmembrane</keyword>
<dbReference type="AlphaFoldDB" id="A0A8J2T9K1"/>
<protein>
    <submittedName>
        <fullName evidence="3">ZYBA0S08-05314g1_1</fullName>
    </submittedName>
</protein>
<feature type="coiled-coil region" evidence="1">
    <location>
        <begin position="154"/>
        <end position="181"/>
    </location>
</feature>
<feature type="transmembrane region" description="Helical" evidence="2">
    <location>
        <begin position="134"/>
        <end position="153"/>
    </location>
</feature>
<evidence type="ECO:0000256" key="2">
    <source>
        <dbReference type="SAM" id="Phobius"/>
    </source>
</evidence>
<keyword evidence="2" id="KW-1133">Transmembrane helix</keyword>
<name>A0A8J2T9K1_ZYGB2</name>
<evidence type="ECO:0000313" key="3">
    <source>
        <dbReference type="EMBL" id="CDF90878.1"/>
    </source>
</evidence>
<gene>
    <name evidence="3" type="ORF">BN860_05314g</name>
</gene>
<proteinExistence type="predicted"/>
<dbReference type="EMBL" id="HG316461">
    <property type="protein sequence ID" value="CDF90878.1"/>
    <property type="molecule type" value="Genomic_DNA"/>
</dbReference>
<dbReference type="Proteomes" id="UP000019375">
    <property type="component" value="Unassembled WGS sequence"/>
</dbReference>
<dbReference type="OrthoDB" id="4082954at2759"/>
<evidence type="ECO:0000313" key="4">
    <source>
        <dbReference type="Proteomes" id="UP000019375"/>
    </source>
</evidence>
<accession>A0A8J2T9K1</accession>
<keyword evidence="2" id="KW-0472">Membrane</keyword>
<evidence type="ECO:0000256" key="1">
    <source>
        <dbReference type="SAM" id="Coils"/>
    </source>
</evidence>
<sequence length="205" mass="24140">MYMLIVNSSRRLTFHLLIINLRKAGVMSKVIINRFVPASWKPLVAASKNGANTVRVAPLSYSRVRNVQHPQINSLEDLTKLKSLEGVDPELIRKLINERTSELNVQNELDMLKRLSKEEQNSQEISLKRFVRPLWMFFLMSSTVYLILHYVWWRLEIVERAQELQNVVQSLEVELDQVMKSQQPSPVIQEDTSKENRPWYKKLFY</sequence>
<organism evidence="3 4">
    <name type="scientific">Zygosaccharomyces bailii (strain CLIB 213 / ATCC 58445 / CBS 680 / BCRC 21525 / NBRC 1098 / NCYC 1416 / NRRL Y-2227)</name>
    <dbReference type="NCBI Taxonomy" id="1333698"/>
    <lineage>
        <taxon>Eukaryota</taxon>
        <taxon>Fungi</taxon>
        <taxon>Dikarya</taxon>
        <taxon>Ascomycota</taxon>
        <taxon>Saccharomycotina</taxon>
        <taxon>Saccharomycetes</taxon>
        <taxon>Saccharomycetales</taxon>
        <taxon>Saccharomycetaceae</taxon>
        <taxon>Zygosaccharomyces</taxon>
    </lineage>
</organism>
<keyword evidence="4" id="KW-1185">Reference proteome</keyword>
<reference evidence="4" key="1">
    <citation type="journal article" date="2013" name="Genome Announc.">
        <title>Genome sequence of the food spoilage yeast Zygosaccharomyces bailii CLIB 213(T).</title>
        <authorList>
            <person name="Galeote V."/>
            <person name="Bigey F."/>
            <person name="Devillers H."/>
            <person name="Neuveglise C."/>
            <person name="Dequin S."/>
        </authorList>
    </citation>
    <scope>NUCLEOTIDE SEQUENCE [LARGE SCALE GENOMIC DNA]</scope>
    <source>
        <strain evidence="4">CLIB 213 / ATCC 58445 / CBS 680 / CCRC 21525 / NBRC 1098 / NCYC 1416 / NRRL Y-2227</strain>
    </source>
</reference>
<keyword evidence="1" id="KW-0175">Coiled coil</keyword>